<protein>
    <submittedName>
        <fullName evidence="1">Uncharacterized protein</fullName>
    </submittedName>
</protein>
<name>A0A6N8EE25_9GAMM</name>
<proteinExistence type="predicted"/>
<evidence type="ECO:0000313" key="2">
    <source>
        <dbReference type="Proteomes" id="UP000434044"/>
    </source>
</evidence>
<dbReference type="OrthoDB" id="191143at2"/>
<organism evidence="1 2">
    <name type="scientific">Allochromatium palmeri</name>
    <dbReference type="NCBI Taxonomy" id="231048"/>
    <lineage>
        <taxon>Bacteria</taxon>
        <taxon>Pseudomonadati</taxon>
        <taxon>Pseudomonadota</taxon>
        <taxon>Gammaproteobacteria</taxon>
        <taxon>Chromatiales</taxon>
        <taxon>Chromatiaceae</taxon>
        <taxon>Allochromatium</taxon>
    </lineage>
</organism>
<keyword evidence="2" id="KW-1185">Reference proteome</keyword>
<comment type="caution">
    <text evidence="1">The sequence shown here is derived from an EMBL/GenBank/DDBJ whole genome shotgun (WGS) entry which is preliminary data.</text>
</comment>
<dbReference type="AlphaFoldDB" id="A0A6N8EE25"/>
<dbReference type="Proteomes" id="UP000434044">
    <property type="component" value="Unassembled WGS sequence"/>
</dbReference>
<reference evidence="1 2" key="1">
    <citation type="submission" date="2019-11" db="EMBL/GenBank/DDBJ databases">
        <title>Whole-genome sequence of the anaerobic purple sulfur bacterium Allochromatium palmeri DSM 15591.</title>
        <authorList>
            <person name="Kyndt J.A."/>
            <person name="Meyer T.E."/>
        </authorList>
    </citation>
    <scope>NUCLEOTIDE SEQUENCE [LARGE SCALE GENOMIC DNA]</scope>
    <source>
        <strain evidence="1 2">DSM 15591</strain>
    </source>
</reference>
<evidence type="ECO:0000313" key="1">
    <source>
        <dbReference type="EMBL" id="MTW20594.1"/>
    </source>
</evidence>
<gene>
    <name evidence="1" type="ORF">GJ668_05720</name>
</gene>
<dbReference type="EMBL" id="WNKT01000008">
    <property type="protein sequence ID" value="MTW20594.1"/>
    <property type="molecule type" value="Genomic_DNA"/>
</dbReference>
<accession>A0A6N8EE25</accession>
<dbReference type="RefSeq" id="WP_155449188.1">
    <property type="nucleotide sequence ID" value="NZ_WNKT01000008.1"/>
</dbReference>
<sequence>MTNPQLETSNLLLAYARVLDLWGRSGKFDVILPYSGLSGSADYAGQAMERVVDGFADPWP</sequence>